<dbReference type="GO" id="GO:0006357">
    <property type="term" value="P:regulation of transcription by RNA polymerase II"/>
    <property type="evidence" value="ECO:0000318"/>
    <property type="project" value="GO_Central"/>
</dbReference>
<dbReference type="PANTHER" id="PTHR46169:SF15">
    <property type="entry name" value="INNER CENTROMERE PROTEIN A-LIKE ISOFORM X1-RELATED"/>
    <property type="match status" value="1"/>
</dbReference>
<feature type="region of interest" description="Disordered" evidence="1">
    <location>
        <begin position="1"/>
        <end position="47"/>
    </location>
</feature>
<proteinExistence type="predicted"/>
<reference evidence="3" key="2">
    <citation type="journal article" date="2011" name="Proc. Natl. Acad. Sci. U.S.A.">
        <title>Obligate biotrophy features unraveled by the genomic analysis of rust fungi.</title>
        <authorList>
            <person name="Duplessis S."/>
            <person name="Cuomo C.A."/>
            <person name="Lin Y.-C."/>
            <person name="Aerts A."/>
            <person name="Tisserant E."/>
            <person name="Veneault-Fourrey C."/>
            <person name="Joly D.L."/>
            <person name="Hacquard S."/>
            <person name="Amselem J."/>
            <person name="Cantarel B.L."/>
            <person name="Chiu R."/>
            <person name="Coutinho P.M."/>
            <person name="Feau N."/>
            <person name="Field M."/>
            <person name="Frey P."/>
            <person name="Gelhaye E."/>
            <person name="Goldberg J."/>
            <person name="Grabherr M.G."/>
            <person name="Kodira C.D."/>
            <person name="Kohler A."/>
            <person name="Kuees U."/>
            <person name="Lindquist E.A."/>
            <person name="Lucas S.M."/>
            <person name="Mago R."/>
            <person name="Mauceli E."/>
            <person name="Morin E."/>
            <person name="Murat C."/>
            <person name="Pangilinan J.L."/>
            <person name="Park R."/>
            <person name="Pearson M."/>
            <person name="Quesneville H."/>
            <person name="Rouhier N."/>
            <person name="Sakthikumar S."/>
            <person name="Salamov A.A."/>
            <person name="Schmutz J."/>
            <person name="Selles B."/>
            <person name="Shapiro H."/>
            <person name="Tanguay P."/>
            <person name="Tuskan G.A."/>
            <person name="Henrissat B."/>
            <person name="Van de Peer Y."/>
            <person name="Rouze P."/>
            <person name="Ellis J.G."/>
            <person name="Dodds P.N."/>
            <person name="Schein J.E."/>
            <person name="Zhong S."/>
            <person name="Hamelin R.C."/>
            <person name="Grigoriev I.V."/>
            <person name="Szabo L.J."/>
            <person name="Martin F."/>
        </authorList>
    </citation>
    <scope>NUCLEOTIDE SEQUENCE [LARGE SCALE GENOMIC DNA]</scope>
    <source>
        <strain evidence="3">CRL 75-36-700-3 / race SCCL</strain>
    </source>
</reference>
<keyword evidence="3" id="KW-1185">Reference proteome</keyword>
<dbReference type="InterPro" id="IPR012337">
    <property type="entry name" value="RNaseH-like_sf"/>
</dbReference>
<dbReference type="GO" id="GO:0005634">
    <property type="term" value="C:nucleus"/>
    <property type="evidence" value="ECO:0000318"/>
    <property type="project" value="GO_Central"/>
</dbReference>
<evidence type="ECO:0000313" key="3">
    <source>
        <dbReference type="Proteomes" id="UP000008783"/>
    </source>
</evidence>
<dbReference type="RefSeq" id="XP_003320801.2">
    <property type="nucleotide sequence ID" value="XM_003320753.2"/>
</dbReference>
<dbReference type="InterPro" id="IPR052717">
    <property type="entry name" value="Vacuolar_transposase_reg"/>
</dbReference>
<evidence type="ECO:0008006" key="4">
    <source>
        <dbReference type="Google" id="ProtNLM"/>
    </source>
</evidence>
<dbReference type="VEuPathDB" id="FungiDB:PGTG_02823"/>
<organism evidence="2 3">
    <name type="scientific">Puccinia graminis f. sp. tritici (strain CRL 75-36-700-3 / race SCCL)</name>
    <name type="common">Black stem rust fungus</name>
    <dbReference type="NCBI Taxonomy" id="418459"/>
    <lineage>
        <taxon>Eukaryota</taxon>
        <taxon>Fungi</taxon>
        <taxon>Dikarya</taxon>
        <taxon>Basidiomycota</taxon>
        <taxon>Pucciniomycotina</taxon>
        <taxon>Pucciniomycetes</taxon>
        <taxon>Pucciniales</taxon>
        <taxon>Pucciniaceae</taxon>
        <taxon>Puccinia</taxon>
    </lineage>
</organism>
<dbReference type="Proteomes" id="UP000008783">
    <property type="component" value="Unassembled WGS sequence"/>
</dbReference>
<gene>
    <name evidence="2" type="ORF">PGTG_02823</name>
</gene>
<dbReference type="OrthoDB" id="3359487at2759"/>
<protein>
    <recommendedName>
        <fullName evidence="4">DUF659 domain-containing protein</fullName>
    </recommendedName>
</protein>
<dbReference type="eggNOG" id="KOG1121">
    <property type="taxonomic scope" value="Eukaryota"/>
</dbReference>
<dbReference type="InParanoid" id="E3JWF7"/>
<dbReference type="KEGG" id="pgr:PGTG_02823"/>
<evidence type="ECO:0000313" key="2">
    <source>
        <dbReference type="EMBL" id="EFP76382.2"/>
    </source>
</evidence>
<feature type="region of interest" description="Disordered" evidence="1">
    <location>
        <begin position="307"/>
        <end position="327"/>
    </location>
</feature>
<dbReference type="GeneID" id="10534275"/>
<accession>E3JWF7</accession>
<name>E3JWF7_PUCGT</name>
<dbReference type="HOGENOM" id="CLU_013565_1_0_1"/>
<dbReference type="EMBL" id="DS178265">
    <property type="protein sequence ID" value="EFP76382.2"/>
    <property type="molecule type" value="Genomic_DNA"/>
</dbReference>
<dbReference type="PANTHER" id="PTHR46169">
    <property type="entry name" value="DNA REPLICATION-RELATED ELEMENT FACTOR, ISOFORM A"/>
    <property type="match status" value="1"/>
</dbReference>
<reference key="1">
    <citation type="submission" date="2007-01" db="EMBL/GenBank/DDBJ databases">
        <title>The Genome Sequence of Puccinia graminis f. sp. tritici Strain CRL 75-36-700-3.</title>
        <authorList>
            <consortium name="The Broad Institute Genome Sequencing Platform"/>
            <person name="Birren B."/>
            <person name="Lander E."/>
            <person name="Galagan J."/>
            <person name="Nusbaum C."/>
            <person name="Devon K."/>
            <person name="Cuomo C."/>
            <person name="Jaffe D."/>
            <person name="Butler J."/>
            <person name="Alvarez P."/>
            <person name="Gnerre S."/>
            <person name="Grabherr M."/>
            <person name="Mauceli E."/>
            <person name="Brockman W."/>
            <person name="Young S."/>
            <person name="LaButti K."/>
            <person name="Sykes S."/>
            <person name="DeCaprio D."/>
            <person name="Crawford M."/>
            <person name="Koehrsen M."/>
            <person name="Engels R."/>
            <person name="Montgomery P."/>
            <person name="Pearson M."/>
            <person name="Howarth C."/>
            <person name="Larson L."/>
            <person name="White J."/>
            <person name="Zeng Q."/>
            <person name="Kodira C."/>
            <person name="Yandava C."/>
            <person name="Alvarado L."/>
            <person name="O'Leary S."/>
            <person name="Szabo L."/>
            <person name="Dean R."/>
            <person name="Schein J."/>
        </authorList>
    </citation>
    <scope>NUCLEOTIDE SEQUENCE</scope>
    <source>
        <strain>CRL 75-36-700-3</strain>
    </source>
</reference>
<sequence length="627" mass="70929">MNRRPRKKARPDSSPPSNSATNPIEVPAPSTQAEESNDEPPASAGMTHLTDQEELASCLKKLTEKDQTRLLASLGVTGTGEIDVREVNQHCAIWCEEAAQPFSALEDESLKSILHPTVLKHLPNRRTVSRSIHLLYTAVQESFKLELKSRAFYLGVDAWQSPNGFDILGIVIYWLNEAKRSNQKLQSMPLDFIKMSQSPTGEYLAEMVQSVVEKFGVQKRYICGIVSDNASNNAVMIDQLTKGKWPRFKGGPHWIRCFAHILNLIAKAILKPFGTERKSNQNIDNDSEDEDDIQEIQHYTNIHPDFESVEDKDFNSEEDDEGVTKVAEGEELDIEDINDLSEEEENDQYTSQNCRQTLAKFRAIARKLKKSPNTRDLFANICEAHSIQSPHRIAQDVQTRWNSTFLKLTGVNQCQKAILEWQRDKKYGLNRKYQVSRSDLELANHLAVVLQPFYEITLQVSTEGSPRLSHVVVFIDQLTEHLSTIISKKKYPAALRNACCAGLHITNKYYTLTDCSPLYRVAMILHSSFKDKYFKIAGWSEEWIKEAINLTREMWIANYKPQVKETAAKTPVTKPKSLTSFISQLGAASAARSGISSTDPLDMWLSGGLILEGSEPVDALQWWLQQK</sequence>
<dbReference type="SUPFAM" id="SSF53098">
    <property type="entry name" value="Ribonuclease H-like"/>
    <property type="match status" value="1"/>
</dbReference>
<evidence type="ECO:0000256" key="1">
    <source>
        <dbReference type="SAM" id="MobiDB-lite"/>
    </source>
</evidence>
<dbReference type="AlphaFoldDB" id="E3JWF7"/>